<dbReference type="GO" id="GO:0019569">
    <property type="term" value="P:L-arabinose catabolic process to D-xylulose 5-phosphate"/>
    <property type="evidence" value="ECO:0007669"/>
    <property type="project" value="UniProtKB-UniRule"/>
</dbReference>
<keyword evidence="4 6" id="KW-0413">Isomerase</keyword>
<dbReference type="Pfam" id="PF11762">
    <property type="entry name" value="Arabinose_Iso_C"/>
    <property type="match status" value="1"/>
</dbReference>
<dbReference type="InterPro" id="IPR003762">
    <property type="entry name" value="Lara_isomerase"/>
</dbReference>
<dbReference type="HAMAP" id="MF_00519">
    <property type="entry name" value="Arabinose_Isome"/>
    <property type="match status" value="1"/>
</dbReference>
<dbReference type="GO" id="GO:0005829">
    <property type="term" value="C:cytosol"/>
    <property type="evidence" value="ECO:0007669"/>
    <property type="project" value="TreeGrafter"/>
</dbReference>
<dbReference type="SUPFAM" id="SSF53743">
    <property type="entry name" value="FucI/AraA N-terminal and middle domains"/>
    <property type="match status" value="1"/>
</dbReference>
<comment type="similarity">
    <text evidence="6">Belongs to the arabinose isomerase family.</text>
</comment>
<dbReference type="CDD" id="cd03557">
    <property type="entry name" value="L-arabinose_isomerase"/>
    <property type="match status" value="1"/>
</dbReference>
<feature type="domain" description="L-arabinose isomerase central" evidence="9">
    <location>
        <begin position="176"/>
        <end position="321"/>
    </location>
</feature>
<comment type="caution">
    <text evidence="10">The sequence shown here is derived from an EMBL/GenBank/DDBJ whole genome shotgun (WGS) entry which is preliminary data.</text>
</comment>
<evidence type="ECO:0000256" key="3">
    <source>
        <dbReference type="ARBA" id="ARBA00023211"/>
    </source>
</evidence>
<name>A0AAX2S2Z3_HISSO</name>
<sequence>MEFIKSLEAWFIVGSQHLYGPEALKQVEKDATEIVDYLNQQNPFVKIKLKPVATTPEEVYEICKAANNQENCIGVIAWMHTFSPAKMWITGLQTFSKPLVQFHTQFNRHIPWDKIDMDYMNLHQTAHGDREFGFLVSRLRLPRTIVVGHWQDESVIETFNRWMRVAVAIYDHKQLKIARFGDNMKEVAVTEGDKVEAQKVFGYSVNGYGVYELADAINAVSDEEARKLLTEYDRLYNVEECLQENGSARESLEYSARIEIGLKTFLDNGGFKAFTDNFQNLNGIKQLPGLAVQRLMEQGYGFGGEGDWKTAALVRAVKVMGYSLPNGSSFMEDYTYDLSKKNEVVLGAHMLEVCPSISKEKPKLAIRPLGIGGKEDPVRLIFSGKAGKAVNATVVDMGERFRMIVADLEAIEAPNKMPNLPVGHAFWKLQPNFNVGTQAWILAGGAHHSAFSLDIDAEMLRTFAEYFGIEFIHINENTELPQLKNELRWNDLVYKFSR</sequence>
<keyword evidence="5 6" id="KW-0119">Carbohydrate metabolism</keyword>
<dbReference type="RefSeq" id="WP_132994806.1">
    <property type="nucleotide sequence ID" value="NZ_CP186878.1"/>
</dbReference>
<organism evidence="10 11">
    <name type="scientific">Histophilus somni</name>
    <name type="common">Haemophilus somnus</name>
    <dbReference type="NCBI Taxonomy" id="731"/>
    <lineage>
        <taxon>Bacteria</taxon>
        <taxon>Pseudomonadati</taxon>
        <taxon>Pseudomonadota</taxon>
        <taxon>Gammaproteobacteria</taxon>
        <taxon>Pasteurellales</taxon>
        <taxon>Pasteurellaceae</taxon>
        <taxon>Histophilus</taxon>
    </lineage>
</organism>
<feature type="binding site" evidence="6">
    <location>
        <position position="448"/>
    </location>
    <ligand>
        <name>Mn(2+)</name>
        <dbReference type="ChEBI" id="CHEBI:29035"/>
    </ligand>
</feature>
<dbReference type="PIRSF" id="PIRSF001478">
    <property type="entry name" value="L-ara_isomerase"/>
    <property type="match status" value="1"/>
</dbReference>
<evidence type="ECO:0000256" key="2">
    <source>
        <dbReference type="ARBA" id="ARBA00022935"/>
    </source>
</evidence>
<feature type="binding site" evidence="6">
    <location>
        <position position="349"/>
    </location>
    <ligand>
        <name>Mn(2+)</name>
        <dbReference type="ChEBI" id="CHEBI:29035"/>
    </ligand>
</feature>
<dbReference type="InterPro" id="IPR004216">
    <property type="entry name" value="Fuc/Ara_isomerase_C"/>
</dbReference>
<dbReference type="SUPFAM" id="SSF50443">
    <property type="entry name" value="FucI/AraA C-terminal domain-like"/>
    <property type="match status" value="1"/>
</dbReference>
<dbReference type="AlphaFoldDB" id="A0AAX2S2Z3"/>
<dbReference type="EMBL" id="SNRV01000007">
    <property type="protein sequence ID" value="TEW30213.1"/>
    <property type="molecule type" value="Genomic_DNA"/>
</dbReference>
<reference evidence="10 11" key="1">
    <citation type="submission" date="2019-03" db="EMBL/GenBank/DDBJ databases">
        <title>Horizontal Gene Transfer Machinery in Histophilus somni.</title>
        <authorList>
            <person name="Mostafa Nazari M."/>
            <person name="Liljebjelke K."/>
        </authorList>
    </citation>
    <scope>NUCLEOTIDE SEQUENCE [LARGE SCALE GENOMIC DNA]</scope>
    <source>
        <strain evidence="10 11">UOC-EPH-KLM-04</strain>
    </source>
</reference>
<protein>
    <recommendedName>
        <fullName evidence="6">L-arabinose isomerase</fullName>
        <ecNumber evidence="6">5.3.1.4</ecNumber>
    </recommendedName>
</protein>
<dbReference type="Pfam" id="PF24856">
    <property type="entry name" value="AraA_central"/>
    <property type="match status" value="1"/>
</dbReference>
<dbReference type="InterPro" id="IPR055389">
    <property type="entry name" value="AraA_N"/>
</dbReference>
<dbReference type="Pfam" id="PF02610">
    <property type="entry name" value="AraA_N"/>
    <property type="match status" value="1"/>
</dbReference>
<dbReference type="Proteomes" id="UP000297565">
    <property type="component" value="Unassembled WGS sequence"/>
</dbReference>
<feature type="binding site" evidence="6">
    <location>
        <position position="332"/>
    </location>
    <ligand>
        <name>Mn(2+)</name>
        <dbReference type="ChEBI" id="CHEBI:29035"/>
    </ligand>
</feature>
<comment type="cofactor">
    <cofactor evidence="6">
        <name>Mn(2+)</name>
        <dbReference type="ChEBI" id="CHEBI:29035"/>
    </cofactor>
    <text evidence="6">Binds 1 Mn(2+) ion per subunit.</text>
</comment>
<dbReference type="InterPro" id="IPR024664">
    <property type="entry name" value="Ara_Isoase_C"/>
</dbReference>
<feature type="domain" description="L-arabinose isomerase C-terminal" evidence="8">
    <location>
        <begin position="327"/>
        <end position="470"/>
    </location>
</feature>
<keyword evidence="2 6" id="KW-0054">Arabinose catabolism</keyword>
<proteinExistence type="inferred from homology"/>
<evidence type="ECO:0000256" key="6">
    <source>
        <dbReference type="HAMAP-Rule" id="MF_00519"/>
    </source>
</evidence>
<dbReference type="GO" id="GO:0030145">
    <property type="term" value="F:manganese ion binding"/>
    <property type="evidence" value="ECO:0007669"/>
    <property type="project" value="UniProtKB-UniRule"/>
</dbReference>
<feature type="domain" description="L-arabinose isomerase N-terminal" evidence="7">
    <location>
        <begin position="8"/>
        <end position="172"/>
    </location>
</feature>
<comment type="pathway">
    <text evidence="6">Carbohydrate degradation; L-arabinose degradation via L-ribulose; D-xylulose 5-phosphate from L-arabinose (bacterial route): step 1/3.</text>
</comment>
<dbReference type="InterPro" id="IPR055390">
    <property type="entry name" value="AraA_central"/>
</dbReference>
<evidence type="ECO:0000313" key="11">
    <source>
        <dbReference type="Proteomes" id="UP000297565"/>
    </source>
</evidence>
<dbReference type="InterPro" id="IPR038583">
    <property type="entry name" value="AraA_N_sf"/>
</dbReference>
<dbReference type="InterPro" id="IPR009015">
    <property type="entry name" value="Fucose_isomerase_N/cen_sf"/>
</dbReference>
<dbReference type="PANTHER" id="PTHR38464:SF1">
    <property type="entry name" value="L-ARABINOSE ISOMERASE"/>
    <property type="match status" value="1"/>
</dbReference>
<dbReference type="NCBIfam" id="NF002795">
    <property type="entry name" value="PRK02929.1"/>
    <property type="match status" value="1"/>
</dbReference>
<comment type="function">
    <text evidence="6">Catalyzes the conversion of L-arabinose to L-ribulose.</text>
</comment>
<evidence type="ECO:0000313" key="10">
    <source>
        <dbReference type="EMBL" id="TEW30213.1"/>
    </source>
</evidence>
<evidence type="ECO:0000256" key="4">
    <source>
        <dbReference type="ARBA" id="ARBA00023235"/>
    </source>
</evidence>
<feature type="binding site" evidence="6">
    <location>
        <position position="305"/>
    </location>
    <ligand>
        <name>Mn(2+)</name>
        <dbReference type="ChEBI" id="CHEBI:29035"/>
    </ligand>
</feature>
<evidence type="ECO:0000256" key="5">
    <source>
        <dbReference type="ARBA" id="ARBA00023277"/>
    </source>
</evidence>
<evidence type="ECO:0000259" key="9">
    <source>
        <dbReference type="Pfam" id="PF24856"/>
    </source>
</evidence>
<evidence type="ECO:0000259" key="7">
    <source>
        <dbReference type="Pfam" id="PF02610"/>
    </source>
</evidence>
<evidence type="ECO:0000256" key="1">
    <source>
        <dbReference type="ARBA" id="ARBA00022723"/>
    </source>
</evidence>
<accession>A0AAX2S2Z3</accession>
<keyword evidence="1 6" id="KW-0479">Metal-binding</keyword>
<dbReference type="EC" id="5.3.1.4" evidence="6"/>
<keyword evidence="3 6" id="KW-0464">Manganese</keyword>
<dbReference type="Gene3D" id="3.40.50.10940">
    <property type="match status" value="1"/>
</dbReference>
<dbReference type="GO" id="GO:0008733">
    <property type="term" value="F:L-arabinose isomerase activity"/>
    <property type="evidence" value="ECO:0007669"/>
    <property type="project" value="UniProtKB-UniRule"/>
</dbReference>
<gene>
    <name evidence="6 10" type="primary">araA</name>
    <name evidence="10" type="ORF">E2R48_04530</name>
</gene>
<dbReference type="PANTHER" id="PTHR38464">
    <property type="entry name" value="L-ARABINOSE ISOMERASE"/>
    <property type="match status" value="1"/>
</dbReference>
<evidence type="ECO:0000259" key="8">
    <source>
        <dbReference type="Pfam" id="PF11762"/>
    </source>
</evidence>
<comment type="catalytic activity">
    <reaction evidence="6">
        <text>beta-L-arabinopyranose = L-ribulose</text>
        <dbReference type="Rhea" id="RHEA:14821"/>
        <dbReference type="ChEBI" id="CHEBI:16880"/>
        <dbReference type="ChEBI" id="CHEBI:40886"/>
        <dbReference type="EC" id="5.3.1.4"/>
    </reaction>
</comment>